<sequence>MAKLPDLAVAAFVVKAFWQVMLAMGAFLLAREYGAKEWLAAAVAIALPFAGFTLYFDTATWIASLLATVWTAWFWWAARRVLNGRFNPFVGFVFGYLLITNGSPYGALSAVIVLIGLAFEALLYRQYRALWKLVLMGGLVGACALVAYLPLVLSSGVGWRDSQGIINNGVLSPDTLMLMATSTSSMLPNIVWSYQGTSVPSLYSAWFLLPILPWLSWSTFRLKAKQMGGLWLVFGIYLLLVLGPSQIWLFRWPVRLLEYLWLALFVIIAVVLSEGVRTSAWKLRASGSMLIAVVGTIIALLMRHDLLQRHLVALIVQVTLIGLMVVVMLKLERLLPAVMIGGTLLTLGLQITWVPFNADLTQWHAPSSSAIRADYRENVRGPVLQIAEMDLIPPDTLDEAGRWLLFGTTPAASGVESTASYTGLGFNEFMEALCLKYQGSTCPAALDTAFSPVADAGGVLLVDALGMNTVVVQNELVPEVSRFELPAGWRMTESNEWVTLFARESPMEWPDSRLSVTDGVSVTSSAPATYTSEALTVSTAGASGSLTFARLAWPGYTATVNGTEIPVITNSVGLVRLDLPAGLVDAELSLNYTVPGYRVAVPVLVVAVLGAVLQGIVVARGSRPRRVEASG</sequence>
<dbReference type="Proteomes" id="UP001431656">
    <property type="component" value="Chromosome"/>
</dbReference>
<keyword evidence="3" id="KW-1185">Reference proteome</keyword>
<protein>
    <recommendedName>
        <fullName evidence="4">YfhO family protein</fullName>
    </recommendedName>
</protein>
<feature type="transmembrane region" description="Helical" evidence="1">
    <location>
        <begin position="334"/>
        <end position="356"/>
    </location>
</feature>
<name>A0AAN0K830_9ACTN</name>
<feature type="transmembrane region" description="Helical" evidence="1">
    <location>
        <begin position="599"/>
        <end position="619"/>
    </location>
</feature>
<feature type="transmembrane region" description="Helical" evidence="1">
    <location>
        <begin position="37"/>
        <end position="55"/>
    </location>
</feature>
<evidence type="ECO:0000256" key="1">
    <source>
        <dbReference type="SAM" id="Phobius"/>
    </source>
</evidence>
<feature type="transmembrane region" description="Helical" evidence="1">
    <location>
        <begin position="12"/>
        <end position="30"/>
    </location>
</feature>
<reference evidence="2" key="1">
    <citation type="journal article" date="2024" name="Int. J. Syst. Evol. Microbiol.">
        <title>Brooklawnia propionicigenes sp. nov., a facultatively anaerobic, propionate-producing bacterium isolated from a methanogenic reactor treating waste from cattle farms.</title>
        <authorList>
            <person name="Akita Y."/>
            <person name="Ueki A."/>
            <person name="Tonouchi A."/>
            <person name="Sugawara Y."/>
            <person name="Honma S."/>
            <person name="Kaku N."/>
            <person name="Ueki K."/>
        </authorList>
    </citation>
    <scope>NUCLEOTIDE SEQUENCE</scope>
    <source>
        <strain evidence="2">SH051</strain>
    </source>
</reference>
<keyword evidence="1" id="KW-1133">Transmembrane helix</keyword>
<feature type="transmembrane region" description="Helical" evidence="1">
    <location>
        <begin position="105"/>
        <end position="123"/>
    </location>
</feature>
<feature type="transmembrane region" description="Helical" evidence="1">
    <location>
        <begin position="229"/>
        <end position="250"/>
    </location>
</feature>
<dbReference type="EMBL" id="AP028056">
    <property type="protein sequence ID" value="BEH02121.1"/>
    <property type="molecule type" value="Genomic_DNA"/>
</dbReference>
<accession>A0AAN0K830</accession>
<dbReference type="AlphaFoldDB" id="A0AAN0K830"/>
<evidence type="ECO:0000313" key="2">
    <source>
        <dbReference type="EMBL" id="BEH02121.1"/>
    </source>
</evidence>
<evidence type="ECO:0000313" key="3">
    <source>
        <dbReference type="Proteomes" id="UP001431656"/>
    </source>
</evidence>
<gene>
    <name evidence="2" type="ORF">brsh051_14020</name>
</gene>
<feature type="transmembrane region" description="Helical" evidence="1">
    <location>
        <begin position="61"/>
        <end position="77"/>
    </location>
</feature>
<feature type="transmembrane region" description="Helical" evidence="1">
    <location>
        <begin position="285"/>
        <end position="304"/>
    </location>
</feature>
<keyword evidence="1" id="KW-0472">Membrane</keyword>
<feature type="transmembrane region" description="Helical" evidence="1">
    <location>
        <begin position="130"/>
        <end position="151"/>
    </location>
</feature>
<organism evidence="2 3">
    <name type="scientific">Brooklawnia propionicigenes</name>
    <dbReference type="NCBI Taxonomy" id="3041175"/>
    <lineage>
        <taxon>Bacteria</taxon>
        <taxon>Bacillati</taxon>
        <taxon>Actinomycetota</taxon>
        <taxon>Actinomycetes</taxon>
        <taxon>Propionibacteriales</taxon>
        <taxon>Propionibacteriaceae</taxon>
        <taxon>Brooklawnia</taxon>
    </lineage>
</organism>
<proteinExistence type="predicted"/>
<keyword evidence="1" id="KW-0812">Transmembrane</keyword>
<evidence type="ECO:0008006" key="4">
    <source>
        <dbReference type="Google" id="ProtNLM"/>
    </source>
</evidence>
<dbReference type="KEGG" id="broo:brsh051_14020"/>
<feature type="transmembrane region" description="Helical" evidence="1">
    <location>
        <begin position="256"/>
        <end position="273"/>
    </location>
</feature>
<feature type="transmembrane region" description="Helical" evidence="1">
    <location>
        <begin position="310"/>
        <end position="329"/>
    </location>
</feature>
<feature type="transmembrane region" description="Helical" evidence="1">
    <location>
        <begin position="201"/>
        <end position="217"/>
    </location>
</feature>